<dbReference type="AlphaFoldDB" id="A0A5B8R9H9"/>
<dbReference type="Gene3D" id="3.30.160.20">
    <property type="match status" value="1"/>
</dbReference>
<accession>A0A5B8R9H9</accession>
<evidence type="ECO:0000256" key="2">
    <source>
        <dbReference type="SAM" id="MobiDB-lite"/>
    </source>
</evidence>
<gene>
    <name evidence="4" type="primary">arfB</name>
    <name evidence="4" type="ORF">KBTEX_02155</name>
</gene>
<dbReference type="PANTHER" id="PTHR47814">
    <property type="entry name" value="PEPTIDYL-TRNA HYDROLASE ARFB"/>
    <property type="match status" value="1"/>
</dbReference>
<dbReference type="InterPro" id="IPR045853">
    <property type="entry name" value="Pep_chain_release_fac_I_sf"/>
</dbReference>
<evidence type="ECO:0000313" key="4">
    <source>
        <dbReference type="EMBL" id="QEA05829.1"/>
    </source>
</evidence>
<comment type="similarity">
    <text evidence="1">Belongs to the prokaryotic/mitochondrial release factor family.</text>
</comment>
<keyword evidence="4" id="KW-0378">Hydrolase</keyword>
<evidence type="ECO:0000256" key="1">
    <source>
        <dbReference type="ARBA" id="ARBA00010835"/>
    </source>
</evidence>
<dbReference type="Pfam" id="PF00472">
    <property type="entry name" value="RF-1"/>
    <property type="match status" value="1"/>
</dbReference>
<dbReference type="NCBIfam" id="NF006718">
    <property type="entry name" value="PRK09256.1"/>
    <property type="match status" value="1"/>
</dbReference>
<protein>
    <submittedName>
        <fullName evidence="4">Peptidyl-tRNA hydrolase ArfB</fullName>
        <ecNumber evidence="4">3.1.1.29</ecNumber>
    </submittedName>
</protein>
<dbReference type="GO" id="GO:0043022">
    <property type="term" value="F:ribosome binding"/>
    <property type="evidence" value="ECO:0007669"/>
    <property type="project" value="TreeGrafter"/>
</dbReference>
<dbReference type="GO" id="GO:0004045">
    <property type="term" value="F:peptidyl-tRNA hydrolase activity"/>
    <property type="evidence" value="ECO:0007669"/>
    <property type="project" value="UniProtKB-EC"/>
</dbReference>
<proteinExistence type="inferred from homology"/>
<feature type="region of interest" description="Disordered" evidence="2">
    <location>
        <begin position="112"/>
        <end position="147"/>
    </location>
</feature>
<dbReference type="SUPFAM" id="SSF75620">
    <property type="entry name" value="Release factor"/>
    <property type="match status" value="1"/>
</dbReference>
<dbReference type="EMBL" id="MN079112">
    <property type="protein sequence ID" value="QEA05829.1"/>
    <property type="molecule type" value="Genomic_DNA"/>
</dbReference>
<dbReference type="PROSITE" id="PS00745">
    <property type="entry name" value="RF_PROK_I"/>
    <property type="match status" value="1"/>
</dbReference>
<dbReference type="InterPro" id="IPR000352">
    <property type="entry name" value="Pep_chain_release_fac_I"/>
</dbReference>
<feature type="compositionally biased region" description="Basic residues" evidence="2">
    <location>
        <begin position="121"/>
        <end position="141"/>
    </location>
</feature>
<feature type="domain" description="Prokaryotic-type class I peptide chain release factors" evidence="3">
    <location>
        <begin position="30"/>
        <end position="46"/>
    </location>
</feature>
<organism evidence="4">
    <name type="scientific">uncultured organism</name>
    <dbReference type="NCBI Taxonomy" id="155900"/>
    <lineage>
        <taxon>unclassified sequences</taxon>
        <taxon>environmental samples</taxon>
    </lineage>
</organism>
<reference evidence="4" key="1">
    <citation type="submission" date="2019-06" db="EMBL/GenBank/DDBJ databases">
        <authorList>
            <person name="Murdoch R.W."/>
            <person name="Fathepure B."/>
        </authorList>
    </citation>
    <scope>NUCLEOTIDE SEQUENCE</scope>
</reference>
<dbReference type="PANTHER" id="PTHR47814:SF1">
    <property type="entry name" value="PEPTIDYL-TRNA HYDROLASE ARFB"/>
    <property type="match status" value="1"/>
</dbReference>
<dbReference type="EC" id="3.1.1.29" evidence="4"/>
<name>A0A5B8R9H9_9ZZZZ</name>
<evidence type="ECO:0000259" key="3">
    <source>
        <dbReference type="PROSITE" id="PS00745"/>
    </source>
</evidence>
<sequence>MSIDPDNDKVLRISRNVAIGLDEIELSAVRAPGPGGQNVNKVATAVHLRFDSQSSSLPAFYKERLLACSDHRVTANGVVVIRARRHRSQALNRQDALERLRALLRGLTETPATRVPTRPSRNARRRRTDRKVRHGRKKAMRRTPPTE</sequence>